<organism evidence="2 3">
    <name type="scientific">Edaphochlamys debaryana</name>
    <dbReference type="NCBI Taxonomy" id="47281"/>
    <lineage>
        <taxon>Eukaryota</taxon>
        <taxon>Viridiplantae</taxon>
        <taxon>Chlorophyta</taxon>
        <taxon>core chlorophytes</taxon>
        <taxon>Chlorophyceae</taxon>
        <taxon>CS clade</taxon>
        <taxon>Chlamydomonadales</taxon>
        <taxon>Chlamydomonadales incertae sedis</taxon>
        <taxon>Edaphochlamys</taxon>
    </lineage>
</organism>
<proteinExistence type="predicted"/>
<evidence type="ECO:0000256" key="1">
    <source>
        <dbReference type="SAM" id="MobiDB-lite"/>
    </source>
</evidence>
<evidence type="ECO:0000313" key="2">
    <source>
        <dbReference type="EMBL" id="KAG2498706.1"/>
    </source>
</evidence>
<comment type="caution">
    <text evidence="2">The sequence shown here is derived from an EMBL/GenBank/DDBJ whole genome shotgun (WGS) entry which is preliminary data.</text>
</comment>
<evidence type="ECO:0000313" key="3">
    <source>
        <dbReference type="Proteomes" id="UP000612055"/>
    </source>
</evidence>
<gene>
    <name evidence="2" type="ORF">HYH03_003446</name>
</gene>
<name>A0A835Y9X5_9CHLO</name>
<accession>A0A835Y9X5</accession>
<dbReference type="Proteomes" id="UP000612055">
    <property type="component" value="Unassembled WGS sequence"/>
</dbReference>
<keyword evidence="3" id="KW-1185">Reference proteome</keyword>
<protein>
    <submittedName>
        <fullName evidence="2">Uncharacterized protein</fullName>
    </submittedName>
</protein>
<feature type="region of interest" description="Disordered" evidence="1">
    <location>
        <begin position="73"/>
        <end position="107"/>
    </location>
</feature>
<dbReference type="EMBL" id="JAEHOE010000009">
    <property type="protein sequence ID" value="KAG2498706.1"/>
    <property type="molecule type" value="Genomic_DNA"/>
</dbReference>
<feature type="compositionally biased region" description="Gly residues" evidence="1">
    <location>
        <begin position="73"/>
        <end position="99"/>
    </location>
</feature>
<sequence length="107" mass="11089">MPDEWSSKEVIDTLRLFSLCPSVEVPTGLRQLALREAEKCNDLAHAKLLLAHTKALGVLPAAAVARLHTVIAGAGGAGRGGGRGRSTQGGRGEGRGTPGGRRTRPKA</sequence>
<reference evidence="2" key="1">
    <citation type="journal article" date="2020" name="bioRxiv">
        <title>Comparative genomics of Chlamydomonas.</title>
        <authorList>
            <person name="Craig R.J."/>
            <person name="Hasan A.R."/>
            <person name="Ness R.W."/>
            <person name="Keightley P.D."/>
        </authorList>
    </citation>
    <scope>NUCLEOTIDE SEQUENCE</scope>
    <source>
        <strain evidence="2">CCAP 11/70</strain>
    </source>
</reference>
<dbReference type="AlphaFoldDB" id="A0A835Y9X5"/>